<evidence type="ECO:0000313" key="2">
    <source>
        <dbReference type="Proteomes" id="UP001162060"/>
    </source>
</evidence>
<dbReference type="EMBL" id="CAKLBY020000226">
    <property type="protein sequence ID" value="CAK7937233.1"/>
    <property type="molecule type" value="Genomic_DNA"/>
</dbReference>
<dbReference type="AlphaFoldDB" id="A0AAV1UU21"/>
<name>A0AAV1UU21_9STRA</name>
<organism evidence="1 2">
    <name type="scientific">Peronospora matthiolae</name>
    <dbReference type="NCBI Taxonomy" id="2874970"/>
    <lineage>
        <taxon>Eukaryota</taxon>
        <taxon>Sar</taxon>
        <taxon>Stramenopiles</taxon>
        <taxon>Oomycota</taxon>
        <taxon>Peronosporomycetes</taxon>
        <taxon>Peronosporales</taxon>
        <taxon>Peronosporaceae</taxon>
        <taxon>Peronospora</taxon>
    </lineage>
</organism>
<protein>
    <recommendedName>
        <fullName evidence="3">Metallothionein</fullName>
    </recommendedName>
</protein>
<gene>
    <name evidence="1" type="ORF">PM001_LOCUS22383</name>
</gene>
<evidence type="ECO:0000313" key="1">
    <source>
        <dbReference type="EMBL" id="CAK7937233.1"/>
    </source>
</evidence>
<evidence type="ECO:0008006" key="3">
    <source>
        <dbReference type="Google" id="ProtNLM"/>
    </source>
</evidence>
<sequence>MMRNPDKISFSNEGVQEEKCGCVGSYELTECAYAVEAQVCEEETCSLGEKWCRNRF</sequence>
<comment type="caution">
    <text evidence="1">The sequence shown here is derived from an EMBL/GenBank/DDBJ whole genome shotgun (WGS) entry which is preliminary data.</text>
</comment>
<proteinExistence type="predicted"/>
<accession>A0AAV1UU21</accession>
<dbReference type="Proteomes" id="UP001162060">
    <property type="component" value="Unassembled WGS sequence"/>
</dbReference>
<reference evidence="1" key="1">
    <citation type="submission" date="2024-01" db="EMBL/GenBank/DDBJ databases">
        <authorList>
            <person name="Webb A."/>
        </authorList>
    </citation>
    <scope>NUCLEOTIDE SEQUENCE</scope>
    <source>
        <strain evidence="1">Pm1</strain>
    </source>
</reference>